<dbReference type="KEGG" id="hro:HELRODRAFT_189058"/>
<sequence>MILDYAENIFGKMNQQLNLDVPDMGGDTLNKTIALHGQYDPDFVEYKSFAHARREDAATVDGGMSSEGISQGVPTGYVHIEAPLSRSTSALGRSDETAAGMSANAAGATSGQQTTTETTIVKETFERNVPHAAGNASYVNHEDVTKNTMYAYPAKSQSRNEQTRSKSVLNEIDEEELRKPIQLNEIANSNINGGVSQIGATLIRPETPGGQGYVQNIISGSEPNFRENSMALNEYSNYEGAYLQDPTRSNLAFQNEIIMNDVGRPISYYDEQTLRQSNIPLYTNDIGMMNMNRNADRRQESSYVEHIEETRFL</sequence>
<name>T1FQL6_HELRO</name>
<evidence type="ECO:0000313" key="2">
    <source>
        <dbReference type="EnsemblMetazoa" id="HelroP189058"/>
    </source>
</evidence>
<dbReference type="EMBL" id="KB097143">
    <property type="protein sequence ID" value="ESN99346.1"/>
    <property type="molecule type" value="Genomic_DNA"/>
</dbReference>
<dbReference type="EnsemblMetazoa" id="HelroT189058">
    <property type="protein sequence ID" value="HelroP189058"/>
    <property type="gene ID" value="HelroG189058"/>
</dbReference>
<dbReference type="CTD" id="20211113"/>
<keyword evidence="3" id="KW-1185">Reference proteome</keyword>
<reference evidence="1 3" key="2">
    <citation type="journal article" date="2013" name="Nature">
        <title>Insights into bilaterian evolution from three spiralian genomes.</title>
        <authorList>
            <person name="Simakov O."/>
            <person name="Marletaz F."/>
            <person name="Cho S.J."/>
            <person name="Edsinger-Gonzales E."/>
            <person name="Havlak P."/>
            <person name="Hellsten U."/>
            <person name="Kuo D.H."/>
            <person name="Larsson T."/>
            <person name="Lv J."/>
            <person name="Arendt D."/>
            <person name="Savage R."/>
            <person name="Osoegawa K."/>
            <person name="de Jong P."/>
            <person name="Grimwood J."/>
            <person name="Chapman J.A."/>
            <person name="Shapiro H."/>
            <person name="Aerts A."/>
            <person name="Otillar R.P."/>
            <person name="Terry A.Y."/>
            <person name="Boore J.L."/>
            <person name="Grigoriev I.V."/>
            <person name="Lindberg D.R."/>
            <person name="Seaver E.C."/>
            <person name="Weisblat D.A."/>
            <person name="Putnam N.H."/>
            <person name="Rokhsar D.S."/>
        </authorList>
    </citation>
    <scope>NUCLEOTIDE SEQUENCE</scope>
</reference>
<dbReference type="Proteomes" id="UP000015101">
    <property type="component" value="Unassembled WGS sequence"/>
</dbReference>
<dbReference type="InParanoid" id="T1FQL6"/>
<dbReference type="GeneID" id="20211113"/>
<protein>
    <submittedName>
        <fullName evidence="1 2">Uncharacterized protein</fullName>
    </submittedName>
</protein>
<proteinExistence type="predicted"/>
<organism evidence="2 3">
    <name type="scientific">Helobdella robusta</name>
    <name type="common">Californian leech</name>
    <dbReference type="NCBI Taxonomy" id="6412"/>
    <lineage>
        <taxon>Eukaryota</taxon>
        <taxon>Metazoa</taxon>
        <taxon>Spiralia</taxon>
        <taxon>Lophotrochozoa</taxon>
        <taxon>Annelida</taxon>
        <taxon>Clitellata</taxon>
        <taxon>Hirudinea</taxon>
        <taxon>Rhynchobdellida</taxon>
        <taxon>Glossiphoniidae</taxon>
        <taxon>Helobdella</taxon>
    </lineage>
</organism>
<dbReference type="HOGENOM" id="CLU_889288_0_0_1"/>
<gene>
    <name evidence="2" type="primary">20211113</name>
    <name evidence="1" type="ORF">HELRODRAFT_189058</name>
</gene>
<dbReference type="EMBL" id="AMQM01001211">
    <property type="status" value="NOT_ANNOTATED_CDS"/>
    <property type="molecule type" value="Genomic_DNA"/>
</dbReference>
<reference evidence="3" key="1">
    <citation type="submission" date="2012-12" db="EMBL/GenBank/DDBJ databases">
        <authorList>
            <person name="Hellsten U."/>
            <person name="Grimwood J."/>
            <person name="Chapman J.A."/>
            <person name="Shapiro H."/>
            <person name="Aerts A."/>
            <person name="Otillar R.P."/>
            <person name="Terry A.Y."/>
            <person name="Boore J.L."/>
            <person name="Simakov O."/>
            <person name="Marletaz F."/>
            <person name="Cho S.-J."/>
            <person name="Edsinger-Gonzales E."/>
            <person name="Havlak P."/>
            <person name="Kuo D.-H."/>
            <person name="Larsson T."/>
            <person name="Lv J."/>
            <person name="Arendt D."/>
            <person name="Savage R."/>
            <person name="Osoegawa K."/>
            <person name="de Jong P."/>
            <person name="Lindberg D.R."/>
            <person name="Seaver E.C."/>
            <person name="Weisblat D.A."/>
            <person name="Putnam N.H."/>
            <person name="Grigoriev I.V."/>
            <person name="Rokhsar D.S."/>
        </authorList>
    </citation>
    <scope>NUCLEOTIDE SEQUENCE</scope>
</reference>
<reference evidence="2" key="3">
    <citation type="submission" date="2015-06" db="UniProtKB">
        <authorList>
            <consortium name="EnsemblMetazoa"/>
        </authorList>
    </citation>
    <scope>IDENTIFICATION</scope>
</reference>
<accession>T1FQL6</accession>
<evidence type="ECO:0000313" key="3">
    <source>
        <dbReference type="Proteomes" id="UP000015101"/>
    </source>
</evidence>
<dbReference type="RefSeq" id="XP_009023202.1">
    <property type="nucleotide sequence ID" value="XM_009024954.1"/>
</dbReference>
<dbReference type="AlphaFoldDB" id="T1FQL6"/>
<evidence type="ECO:0000313" key="1">
    <source>
        <dbReference type="EMBL" id="ESN99346.1"/>
    </source>
</evidence>